<dbReference type="PANTHER" id="PTHR33751">
    <property type="entry name" value="CBB3-TYPE CYTOCHROME C OXIDASE SUBUNIT FIXP"/>
    <property type="match status" value="1"/>
</dbReference>
<dbReference type="Pfam" id="PF00034">
    <property type="entry name" value="Cytochrom_C"/>
    <property type="match status" value="1"/>
</dbReference>
<protein>
    <submittedName>
        <fullName evidence="10">C-type cytochrome</fullName>
    </submittedName>
</protein>
<keyword evidence="1" id="KW-0813">Transport</keyword>
<dbReference type="RefSeq" id="WP_279990057.1">
    <property type="nucleotide sequence ID" value="NZ_JAOBZK010000006.1"/>
</dbReference>
<feature type="region of interest" description="Disordered" evidence="7">
    <location>
        <begin position="40"/>
        <end position="123"/>
    </location>
</feature>
<keyword evidence="8" id="KW-0472">Membrane</keyword>
<keyword evidence="8" id="KW-1133">Transmembrane helix</keyword>
<name>A0ABD4YQN2_9BURK</name>
<dbReference type="Proteomes" id="UP001158644">
    <property type="component" value="Unassembled WGS sequence"/>
</dbReference>
<dbReference type="Pfam" id="PF13442">
    <property type="entry name" value="Cytochrome_CBB3"/>
    <property type="match status" value="1"/>
</dbReference>
<comment type="caution">
    <text evidence="10">The sequence shown here is derived from an EMBL/GenBank/DDBJ whole genome shotgun (WGS) entry which is preliminary data.</text>
</comment>
<keyword evidence="4" id="KW-0249">Electron transport</keyword>
<organism evidence="10 11">
    <name type="scientific">Achromobacter mucicolens</name>
    <dbReference type="NCBI Taxonomy" id="1389922"/>
    <lineage>
        <taxon>Bacteria</taxon>
        <taxon>Pseudomonadati</taxon>
        <taxon>Pseudomonadota</taxon>
        <taxon>Betaproteobacteria</taxon>
        <taxon>Burkholderiales</taxon>
        <taxon>Alcaligenaceae</taxon>
        <taxon>Achromobacter</taxon>
    </lineage>
</organism>
<evidence type="ECO:0000313" key="11">
    <source>
        <dbReference type="Proteomes" id="UP001158644"/>
    </source>
</evidence>
<dbReference type="InterPro" id="IPR009056">
    <property type="entry name" value="Cyt_c-like_dom"/>
</dbReference>
<gene>
    <name evidence="10" type="ORF">N5C72_06550</name>
</gene>
<evidence type="ECO:0000313" key="10">
    <source>
        <dbReference type="EMBL" id="MDH1177725.1"/>
    </source>
</evidence>
<evidence type="ECO:0000256" key="5">
    <source>
        <dbReference type="ARBA" id="ARBA00023004"/>
    </source>
</evidence>
<dbReference type="AlphaFoldDB" id="A0ABD4YQN2"/>
<evidence type="ECO:0000256" key="6">
    <source>
        <dbReference type="PROSITE-ProRule" id="PRU00433"/>
    </source>
</evidence>
<keyword evidence="8" id="KW-0812">Transmembrane</keyword>
<dbReference type="SUPFAM" id="SSF46626">
    <property type="entry name" value="Cytochrome c"/>
    <property type="match status" value="2"/>
</dbReference>
<keyword evidence="5 6" id="KW-0408">Iron</keyword>
<dbReference type="InterPro" id="IPR036909">
    <property type="entry name" value="Cyt_c-like_dom_sf"/>
</dbReference>
<evidence type="ECO:0000256" key="2">
    <source>
        <dbReference type="ARBA" id="ARBA00022617"/>
    </source>
</evidence>
<dbReference type="PANTHER" id="PTHR33751:SF9">
    <property type="entry name" value="CYTOCHROME C4"/>
    <property type="match status" value="1"/>
</dbReference>
<evidence type="ECO:0000256" key="7">
    <source>
        <dbReference type="SAM" id="MobiDB-lite"/>
    </source>
</evidence>
<evidence type="ECO:0000256" key="1">
    <source>
        <dbReference type="ARBA" id="ARBA00022448"/>
    </source>
</evidence>
<feature type="domain" description="Cytochrome c" evidence="9">
    <location>
        <begin position="132"/>
        <end position="319"/>
    </location>
</feature>
<accession>A0ABD4YQN2</accession>
<evidence type="ECO:0000256" key="8">
    <source>
        <dbReference type="SAM" id="Phobius"/>
    </source>
</evidence>
<dbReference type="GO" id="GO:0046872">
    <property type="term" value="F:metal ion binding"/>
    <property type="evidence" value="ECO:0007669"/>
    <property type="project" value="UniProtKB-KW"/>
</dbReference>
<dbReference type="PROSITE" id="PS51007">
    <property type="entry name" value="CYTC"/>
    <property type="match status" value="1"/>
</dbReference>
<proteinExistence type="predicted"/>
<reference evidence="10 11" key="1">
    <citation type="submission" date="2022-09" db="EMBL/GenBank/DDBJ databases">
        <title>Intensive care unit water sources are persistently colonized with multi-drug resistant bacteria and are the site of extensive horizontal gene transfer of antibiotic resistance genes.</title>
        <authorList>
            <person name="Diorio-Toth L."/>
        </authorList>
    </citation>
    <scope>NUCLEOTIDE SEQUENCE [LARGE SCALE GENOMIC DNA]</scope>
    <source>
        <strain evidence="10 11">GD03967</strain>
    </source>
</reference>
<evidence type="ECO:0000259" key="9">
    <source>
        <dbReference type="PROSITE" id="PS51007"/>
    </source>
</evidence>
<dbReference type="Gene3D" id="1.10.760.10">
    <property type="entry name" value="Cytochrome c-like domain"/>
    <property type="match status" value="2"/>
</dbReference>
<sequence>MIEHRKGIIFTVGLMVAVPAITLVATVHQMMGAGGDEAIRASAVPQPPPPAASPTPQTAAPAGQAAAPAAPGAAPGPAAGSGVTAPAAVSGAAAPAAPSGAQPPAPLKPVPGRSATDFTASRPDWEKWLREADPEAGKQLAANGKPGAGVQACVACHGPAGITPTGGIFPNLAGLRSEYLAKQLADFRSGTRVQPLMNTIARALTEEEIGQVAAYYGTLAGPPLHVGEFGGEAARKLDVEGDGARALPACANCHGLRGMGEGPLLPRLAGQSREYFTDQMNAFRNGSRQNDDVGVMRAFSQRLTDAEIQALAQYYAGPAPAPR</sequence>
<feature type="transmembrane region" description="Helical" evidence="8">
    <location>
        <begin position="7"/>
        <end position="27"/>
    </location>
</feature>
<evidence type="ECO:0000256" key="4">
    <source>
        <dbReference type="ARBA" id="ARBA00022982"/>
    </source>
</evidence>
<dbReference type="EMBL" id="JAOBZK010000006">
    <property type="protein sequence ID" value="MDH1177725.1"/>
    <property type="molecule type" value="Genomic_DNA"/>
</dbReference>
<keyword evidence="2 6" id="KW-0349">Heme</keyword>
<feature type="compositionally biased region" description="Low complexity" evidence="7">
    <location>
        <begin position="54"/>
        <end position="100"/>
    </location>
</feature>
<keyword evidence="3 6" id="KW-0479">Metal-binding</keyword>
<dbReference type="InterPro" id="IPR050597">
    <property type="entry name" value="Cytochrome_c_Oxidase_Subunit"/>
</dbReference>
<evidence type="ECO:0000256" key="3">
    <source>
        <dbReference type="ARBA" id="ARBA00022723"/>
    </source>
</evidence>